<dbReference type="EMBL" id="CP009268">
    <property type="protein sequence ID" value="AJA54062.1"/>
    <property type="molecule type" value="Genomic_DNA"/>
</dbReference>
<keyword evidence="4" id="KW-1185">Reference proteome</keyword>
<dbReference type="KEGG" id="cpat:CLPA_c40450"/>
<dbReference type="RefSeq" id="WP_003444940.1">
    <property type="nucleotide sequence ID" value="NZ_ANZB01000006.1"/>
</dbReference>
<accession>A0A0H3J982</accession>
<gene>
    <name evidence="1" type="ORF">CLPA_c40450</name>
    <name evidence="2" type="ORF">CP6013_03169</name>
</gene>
<dbReference type="EMBL" id="JPGY02000001">
    <property type="protein sequence ID" value="KRU13913.1"/>
    <property type="molecule type" value="Genomic_DNA"/>
</dbReference>
<reference evidence="2" key="2">
    <citation type="submission" date="2015-10" db="EMBL/GenBank/DDBJ databases">
        <title>Improved Draft Genome Sequence of Clostridium pasteurianum Strain ATCC 6013 (DSM 525) Using a Hybrid Next-Generation Sequencing Approach.</title>
        <authorList>
            <person name="Pyne M.E."/>
            <person name="Utturkar S.M."/>
            <person name="Brown S.D."/>
            <person name="Moo-Young M."/>
            <person name="Chung D.A."/>
            <person name="Chou P.C."/>
        </authorList>
    </citation>
    <scope>NUCLEOTIDE SEQUENCE</scope>
    <source>
        <strain evidence="2">ATCC 6013</strain>
    </source>
</reference>
<evidence type="ECO:0000313" key="2">
    <source>
        <dbReference type="EMBL" id="KRU13913.1"/>
    </source>
</evidence>
<reference evidence="2 3" key="3">
    <citation type="journal article" name="Genome Announc.">
        <title>Improved Draft Genome Sequence of Clostridium pasteurianum Strain ATCC 6013 (DSM 525) Using a Hybrid Next-Generation Sequencing Approach.</title>
        <authorList>
            <person name="Pyne M.E."/>
            <person name="Utturkar S."/>
            <person name="Brown S.D."/>
            <person name="Moo-Young M."/>
            <person name="Chung D.A."/>
            <person name="Chou C.P."/>
        </authorList>
    </citation>
    <scope>NUCLEOTIDE SEQUENCE [LARGE SCALE GENOMIC DNA]</scope>
    <source>
        <strain evidence="2 3">ATCC 6013</strain>
    </source>
</reference>
<name>A0A0H3J982_CLOPA</name>
<proteinExistence type="predicted"/>
<dbReference type="PATRIC" id="fig|1262449.3.peg.2086"/>
<protein>
    <submittedName>
        <fullName evidence="1">Uncharacterized protein</fullName>
    </submittedName>
</protein>
<dbReference type="KEGG" id="cpae:CPAST_c40450"/>
<dbReference type="eggNOG" id="ENOG5033CK8">
    <property type="taxonomic scope" value="Bacteria"/>
</dbReference>
<evidence type="ECO:0000313" key="3">
    <source>
        <dbReference type="Proteomes" id="UP000028042"/>
    </source>
</evidence>
<reference evidence="1 4" key="1">
    <citation type="journal article" date="2015" name="Genome Announc.">
        <title>Complete Genome Sequence of the Nitrogen-Fixing and Solvent-Producing Clostridium pasteurianum DSM 525.</title>
        <authorList>
            <person name="Poehlein A."/>
            <person name="Grosse-Honebrink A."/>
            <person name="Zhang Y."/>
            <person name="Minton N.P."/>
            <person name="Daniel R."/>
        </authorList>
    </citation>
    <scope>NUCLEOTIDE SEQUENCE [LARGE SCALE GENOMIC DNA]</scope>
    <source>
        <strain evidence="1">DSM 525</strain>
        <strain evidence="4">DSM 525 / ATCC 6013</strain>
    </source>
</reference>
<dbReference type="Proteomes" id="UP000030905">
    <property type="component" value="Chromosome"/>
</dbReference>
<evidence type="ECO:0000313" key="1">
    <source>
        <dbReference type="EMBL" id="AJA54062.1"/>
    </source>
</evidence>
<dbReference type="GeneID" id="93076118"/>
<dbReference type="AlphaFoldDB" id="A0A0H3J982"/>
<evidence type="ECO:0000313" key="4">
    <source>
        <dbReference type="Proteomes" id="UP000030905"/>
    </source>
</evidence>
<organism evidence="1 4">
    <name type="scientific">Clostridium pasteurianum DSM 525 = ATCC 6013</name>
    <dbReference type="NCBI Taxonomy" id="1262449"/>
    <lineage>
        <taxon>Bacteria</taxon>
        <taxon>Bacillati</taxon>
        <taxon>Bacillota</taxon>
        <taxon>Clostridia</taxon>
        <taxon>Eubacteriales</taxon>
        <taxon>Clostridiaceae</taxon>
        <taxon>Clostridium</taxon>
    </lineage>
</organism>
<sequence length="182" mass="21471">MEQNISYDEAVKIGVREGIKYIKEQEYYKTKKRYDRRLRNTRLLLKHYRGLKIHNKISDSSTNAIYEKNAVDVLDDIEAINDEEQYIQALSRTKIRTLIIVGHINKAMKYYQAICKSEGKIKERRYRIIKYMYIDPSKDEVVPTYEQVAEHFNVTVKTIGRDVRGAIEDLSILFFGIDGIRL</sequence>
<dbReference type="Proteomes" id="UP000028042">
    <property type="component" value="Unassembled WGS sequence"/>
</dbReference>